<organism evidence="1 2">
    <name type="scientific">Mycoplasmoides pneumoniae</name>
    <name type="common">Mycoplasma pneumoniae</name>
    <dbReference type="NCBI Taxonomy" id="2104"/>
    <lineage>
        <taxon>Bacteria</taxon>
        <taxon>Bacillati</taxon>
        <taxon>Mycoplasmatota</taxon>
        <taxon>Mycoplasmoidales</taxon>
        <taxon>Mycoplasmoidaceae</taxon>
        <taxon>Mycoplasmoides</taxon>
    </lineage>
</organism>
<dbReference type="Proteomes" id="UP000289557">
    <property type="component" value="Chromosome"/>
</dbReference>
<dbReference type="EMBL" id="LR214945">
    <property type="protein sequence ID" value="VEU56875.1"/>
    <property type="molecule type" value="Genomic_DNA"/>
</dbReference>
<protein>
    <submittedName>
        <fullName evidence="1">Uncharacterized protein</fullName>
    </submittedName>
</protein>
<accession>A0AB38W5S7</accession>
<gene>
    <name evidence="1" type="ORF">NCTC10119_00127</name>
</gene>
<evidence type="ECO:0000313" key="1">
    <source>
        <dbReference type="EMBL" id="VEU56875.1"/>
    </source>
</evidence>
<dbReference type="AlphaFoldDB" id="A0AB38W5S7"/>
<reference evidence="1 2" key="1">
    <citation type="submission" date="2019-01" db="EMBL/GenBank/DDBJ databases">
        <authorList>
            <consortium name="Pathogen Informatics"/>
        </authorList>
    </citation>
    <scope>NUCLEOTIDE SEQUENCE [LARGE SCALE GENOMIC DNA]</scope>
    <source>
        <strain evidence="1 2">NCTC10119</strain>
    </source>
</reference>
<name>A0AB38W5S7_MYCPM</name>
<evidence type="ECO:0000313" key="2">
    <source>
        <dbReference type="Proteomes" id="UP000289557"/>
    </source>
</evidence>
<sequence length="45" mass="4720">MSVVLFGKLGIVMGSIAVAKDKIITNAALVRIEGIALTLKAQHLD</sequence>
<proteinExistence type="predicted"/>